<dbReference type="EMBL" id="SZYD01000012">
    <property type="protein sequence ID" value="KAD4585068.1"/>
    <property type="molecule type" value="Genomic_DNA"/>
</dbReference>
<dbReference type="Proteomes" id="UP000326396">
    <property type="component" value="Linkage Group LG2"/>
</dbReference>
<feature type="chain" id="PRO_5024411062" description="Secreted protein" evidence="1">
    <location>
        <begin position="26"/>
        <end position="86"/>
    </location>
</feature>
<proteinExistence type="predicted"/>
<name>A0A5N6NDM5_9ASTR</name>
<evidence type="ECO:0008006" key="4">
    <source>
        <dbReference type="Google" id="ProtNLM"/>
    </source>
</evidence>
<reference evidence="2 3" key="1">
    <citation type="submission" date="2019-05" db="EMBL/GenBank/DDBJ databases">
        <title>Mikania micrantha, genome provides insights into the molecular mechanism of rapid growth.</title>
        <authorList>
            <person name="Liu B."/>
        </authorList>
    </citation>
    <scope>NUCLEOTIDE SEQUENCE [LARGE SCALE GENOMIC DNA]</scope>
    <source>
        <strain evidence="2">NLD-2019</strain>
        <tissue evidence="2">Leaf</tissue>
    </source>
</reference>
<sequence length="86" mass="9721">MAQSMNKKLWDSHHVLKTFMMVALAVLHGQTLQPPPIATTSNSKNSSSLFATLVWVGPHIPKTEIGKMNKQERIDAEKPRRRICKN</sequence>
<organism evidence="2 3">
    <name type="scientific">Mikania micrantha</name>
    <name type="common">bitter vine</name>
    <dbReference type="NCBI Taxonomy" id="192012"/>
    <lineage>
        <taxon>Eukaryota</taxon>
        <taxon>Viridiplantae</taxon>
        <taxon>Streptophyta</taxon>
        <taxon>Embryophyta</taxon>
        <taxon>Tracheophyta</taxon>
        <taxon>Spermatophyta</taxon>
        <taxon>Magnoliopsida</taxon>
        <taxon>eudicotyledons</taxon>
        <taxon>Gunneridae</taxon>
        <taxon>Pentapetalae</taxon>
        <taxon>asterids</taxon>
        <taxon>campanulids</taxon>
        <taxon>Asterales</taxon>
        <taxon>Asteraceae</taxon>
        <taxon>Asteroideae</taxon>
        <taxon>Heliantheae alliance</taxon>
        <taxon>Eupatorieae</taxon>
        <taxon>Mikania</taxon>
    </lineage>
</organism>
<protein>
    <recommendedName>
        <fullName evidence="4">Secreted protein</fullName>
    </recommendedName>
</protein>
<accession>A0A5N6NDM5</accession>
<feature type="signal peptide" evidence="1">
    <location>
        <begin position="1"/>
        <end position="25"/>
    </location>
</feature>
<keyword evidence="1" id="KW-0732">Signal</keyword>
<keyword evidence="3" id="KW-1185">Reference proteome</keyword>
<dbReference type="AlphaFoldDB" id="A0A5N6NDM5"/>
<comment type="caution">
    <text evidence="2">The sequence shown here is derived from an EMBL/GenBank/DDBJ whole genome shotgun (WGS) entry which is preliminary data.</text>
</comment>
<gene>
    <name evidence="2" type="ORF">E3N88_22669</name>
</gene>
<evidence type="ECO:0000256" key="1">
    <source>
        <dbReference type="SAM" id="SignalP"/>
    </source>
</evidence>
<evidence type="ECO:0000313" key="2">
    <source>
        <dbReference type="EMBL" id="KAD4585068.1"/>
    </source>
</evidence>
<evidence type="ECO:0000313" key="3">
    <source>
        <dbReference type="Proteomes" id="UP000326396"/>
    </source>
</evidence>